<keyword evidence="3" id="KW-1185">Reference proteome</keyword>
<comment type="caution">
    <text evidence="2">The sequence shown here is derived from an EMBL/GenBank/DDBJ whole genome shotgun (WGS) entry which is preliminary data.</text>
</comment>
<protein>
    <submittedName>
        <fullName evidence="2">Uncharacterized protein</fullName>
    </submittedName>
</protein>
<dbReference type="EMBL" id="MU827348">
    <property type="protein sequence ID" value="KAJ7352763.1"/>
    <property type="molecule type" value="Genomic_DNA"/>
</dbReference>
<dbReference type="Proteomes" id="UP001163046">
    <property type="component" value="Unassembled WGS sequence"/>
</dbReference>
<proteinExistence type="predicted"/>
<evidence type="ECO:0000256" key="1">
    <source>
        <dbReference type="SAM" id="MobiDB-lite"/>
    </source>
</evidence>
<sequence length="508" mass="57868">MPGTVTEPKSTPWKVTANNGLENTIELRNTTVNGQNAIKPIPSSKRGNKINCKPQELSSQTRNRSQTCSSDVTGKTGSKLDSKKLRCSCQIAMDTTVYIRSENSMEKGTSANRTKVDRSDKTVTRMKTVNVKPWTNDTMKTAKIIETHSNDDGDRRVKKNLTRLFSLLQAECNGRRHDKTAEKKYGHTTCEDDCDGTAQNASQKLLKPGRILYSHRSLPRDGQLDDSYLSGILLVSSKMPSNPWPFQNLPPIEQVLQNSKKQDFPVLERDPKLPVIKPVCDLCTECRQTIQNVYRVHGADMESENLTRLKHSLKLKEREFLEMESHFDKRSHKVKFDNEKASSNELVRDDQSRSKLGGETFTLPKLYLTHHSAIVAGNQQKTRKMRTKMVDSSMATEMCSNASRQRCYKLAKMERLNSTNISSQDKLTKNSAKQPRTQESSSVQHCERSKGLVRQADDNLRVLMTPLRGFTPHCNDLPESPMLWRENTELVKEIEKEEYEEMLKEDLE</sequence>
<reference evidence="2" key="1">
    <citation type="submission" date="2023-01" db="EMBL/GenBank/DDBJ databases">
        <title>Genome assembly of the deep-sea coral Lophelia pertusa.</title>
        <authorList>
            <person name="Herrera S."/>
            <person name="Cordes E."/>
        </authorList>
    </citation>
    <scope>NUCLEOTIDE SEQUENCE</scope>
    <source>
        <strain evidence="2">USNM1676648</strain>
        <tissue evidence="2">Polyp</tissue>
    </source>
</reference>
<name>A0A9W9YIT8_9CNID</name>
<evidence type="ECO:0000313" key="3">
    <source>
        <dbReference type="Proteomes" id="UP001163046"/>
    </source>
</evidence>
<organism evidence="2 3">
    <name type="scientific">Desmophyllum pertusum</name>
    <dbReference type="NCBI Taxonomy" id="174260"/>
    <lineage>
        <taxon>Eukaryota</taxon>
        <taxon>Metazoa</taxon>
        <taxon>Cnidaria</taxon>
        <taxon>Anthozoa</taxon>
        <taxon>Hexacorallia</taxon>
        <taxon>Scleractinia</taxon>
        <taxon>Caryophylliina</taxon>
        <taxon>Caryophylliidae</taxon>
        <taxon>Desmophyllum</taxon>
    </lineage>
</organism>
<dbReference type="AlphaFoldDB" id="A0A9W9YIT8"/>
<feature type="region of interest" description="Disordered" evidence="1">
    <location>
        <begin position="33"/>
        <end position="80"/>
    </location>
</feature>
<dbReference type="OrthoDB" id="5990414at2759"/>
<accession>A0A9W9YIT8</accession>
<feature type="compositionally biased region" description="Polar residues" evidence="1">
    <location>
        <begin position="419"/>
        <end position="444"/>
    </location>
</feature>
<gene>
    <name evidence="2" type="ORF">OS493_034114</name>
</gene>
<evidence type="ECO:0000313" key="2">
    <source>
        <dbReference type="EMBL" id="KAJ7352763.1"/>
    </source>
</evidence>
<feature type="region of interest" description="Disordered" evidence="1">
    <location>
        <begin position="419"/>
        <end position="449"/>
    </location>
</feature>
<feature type="compositionally biased region" description="Polar residues" evidence="1">
    <location>
        <begin position="56"/>
        <end position="76"/>
    </location>
</feature>